<dbReference type="GO" id="GO:0003677">
    <property type="term" value="F:DNA binding"/>
    <property type="evidence" value="ECO:0007669"/>
    <property type="project" value="InterPro"/>
</dbReference>
<dbReference type="SUPFAM" id="SSF48019">
    <property type="entry name" value="post-AAA+ oligomerization domain-like"/>
    <property type="match status" value="1"/>
</dbReference>
<gene>
    <name evidence="9" type="ORF">DI551_00030</name>
</gene>
<evidence type="ECO:0000313" key="9">
    <source>
        <dbReference type="EMBL" id="PZQ49076.1"/>
    </source>
</evidence>
<dbReference type="SUPFAM" id="SSF52540">
    <property type="entry name" value="P-loop containing nucleoside triphosphate hydrolases"/>
    <property type="match status" value="1"/>
</dbReference>
<feature type="domain" description="DNA polymerase III delta subunit-like C-terminal" evidence="8">
    <location>
        <begin position="213"/>
        <end position="332"/>
    </location>
</feature>
<dbReference type="Proteomes" id="UP000249417">
    <property type="component" value="Unassembled WGS sequence"/>
</dbReference>
<dbReference type="PANTHER" id="PTHR34388:SF1">
    <property type="entry name" value="DNA POLYMERASE III SUBUNIT DELTA"/>
    <property type="match status" value="1"/>
</dbReference>
<evidence type="ECO:0000256" key="4">
    <source>
        <dbReference type="ARBA" id="ARBA00022705"/>
    </source>
</evidence>
<comment type="similarity">
    <text evidence="6">Belongs to the DNA polymerase HolA subunit family.</text>
</comment>
<dbReference type="InterPro" id="IPR005790">
    <property type="entry name" value="DNA_polIII_delta"/>
</dbReference>
<sequence length="338" mass="36779">MKLAWKDIEPFVKKPDPKARAILVYGPDDGLVKERAAAMGLAVVPDLNDPFNVSLLTGDILSEDGARLSDEAHAMSLMGGTRLIRVDGASDKHTTLLKEYLASPSRDNLVILEAGELGPKSSLRLLFEKSDCAAAVPCYVDDERGVANLIRQTLSAGGYSIQSDASAWLAANIAGDRLRVRAEIDKLMIYMGDVSKTVTLDDARAACGEAGDQSIDDLLYAIGAGRIEVALRAYNKLIEEGVAVVTILRSLQGHFRRLHYTKSLMKDGADVDSAMKKLQPAVFFKNVDPFKAQLRKWPENKLMTFMQRLSQVEAQTKQTGTPVETLCSQVILSLAAQG</sequence>
<dbReference type="GO" id="GO:0003887">
    <property type="term" value="F:DNA-directed DNA polymerase activity"/>
    <property type="evidence" value="ECO:0007669"/>
    <property type="project" value="UniProtKB-KW"/>
</dbReference>
<evidence type="ECO:0000256" key="2">
    <source>
        <dbReference type="ARBA" id="ARBA00022679"/>
    </source>
</evidence>
<evidence type="ECO:0000256" key="1">
    <source>
        <dbReference type="ARBA" id="ARBA00012417"/>
    </source>
</evidence>
<accession>A0A2W5N6I3</accession>
<comment type="catalytic activity">
    <reaction evidence="7">
        <text>DNA(n) + a 2'-deoxyribonucleoside 5'-triphosphate = DNA(n+1) + diphosphate</text>
        <dbReference type="Rhea" id="RHEA:22508"/>
        <dbReference type="Rhea" id="RHEA-COMP:17339"/>
        <dbReference type="Rhea" id="RHEA-COMP:17340"/>
        <dbReference type="ChEBI" id="CHEBI:33019"/>
        <dbReference type="ChEBI" id="CHEBI:61560"/>
        <dbReference type="ChEBI" id="CHEBI:173112"/>
        <dbReference type="EC" id="2.7.7.7"/>
    </reaction>
</comment>
<keyword evidence="4" id="KW-0235">DNA replication</keyword>
<dbReference type="Gene3D" id="1.20.272.10">
    <property type="match status" value="1"/>
</dbReference>
<evidence type="ECO:0000256" key="6">
    <source>
        <dbReference type="ARBA" id="ARBA00034754"/>
    </source>
</evidence>
<comment type="caution">
    <text evidence="9">The sequence shown here is derived from an EMBL/GenBank/DDBJ whole genome shotgun (WGS) entry which is preliminary data.</text>
</comment>
<protein>
    <recommendedName>
        <fullName evidence="1">DNA-directed DNA polymerase</fullName>
        <ecNumber evidence="1">2.7.7.7</ecNumber>
    </recommendedName>
</protein>
<dbReference type="PANTHER" id="PTHR34388">
    <property type="entry name" value="DNA POLYMERASE III SUBUNIT DELTA"/>
    <property type="match status" value="1"/>
</dbReference>
<organism evidence="9 10">
    <name type="scientific">Micavibrio aeruginosavorus</name>
    <dbReference type="NCBI Taxonomy" id="349221"/>
    <lineage>
        <taxon>Bacteria</taxon>
        <taxon>Pseudomonadati</taxon>
        <taxon>Bdellovibrionota</taxon>
        <taxon>Bdellovibrionia</taxon>
        <taxon>Bdellovibrionales</taxon>
        <taxon>Pseudobdellovibrionaceae</taxon>
        <taxon>Micavibrio</taxon>
    </lineage>
</organism>
<dbReference type="Gene3D" id="1.10.8.60">
    <property type="match status" value="1"/>
</dbReference>
<dbReference type="InterPro" id="IPR027417">
    <property type="entry name" value="P-loop_NTPase"/>
</dbReference>
<dbReference type="InterPro" id="IPR048466">
    <property type="entry name" value="DNA_pol3_delta-like_C"/>
</dbReference>
<keyword evidence="5" id="KW-0239">DNA-directed DNA polymerase</keyword>
<evidence type="ECO:0000256" key="3">
    <source>
        <dbReference type="ARBA" id="ARBA00022695"/>
    </source>
</evidence>
<dbReference type="GO" id="GO:0006261">
    <property type="term" value="P:DNA-templated DNA replication"/>
    <property type="evidence" value="ECO:0007669"/>
    <property type="project" value="TreeGrafter"/>
</dbReference>
<proteinExistence type="inferred from homology"/>
<evidence type="ECO:0000313" key="10">
    <source>
        <dbReference type="Proteomes" id="UP000249417"/>
    </source>
</evidence>
<dbReference type="InterPro" id="IPR008921">
    <property type="entry name" value="DNA_pol3_clamp-load_cplx_C"/>
</dbReference>
<name>A0A2W5N6I3_9BACT</name>
<dbReference type="GO" id="GO:0009360">
    <property type="term" value="C:DNA polymerase III complex"/>
    <property type="evidence" value="ECO:0007669"/>
    <property type="project" value="TreeGrafter"/>
</dbReference>
<dbReference type="AlphaFoldDB" id="A0A2W5N6I3"/>
<evidence type="ECO:0000256" key="7">
    <source>
        <dbReference type="ARBA" id="ARBA00049244"/>
    </source>
</evidence>
<keyword evidence="3" id="KW-0548">Nucleotidyltransferase</keyword>
<evidence type="ECO:0000256" key="5">
    <source>
        <dbReference type="ARBA" id="ARBA00022932"/>
    </source>
</evidence>
<dbReference type="Pfam" id="PF21694">
    <property type="entry name" value="DNA_pol3_delta_C"/>
    <property type="match status" value="1"/>
</dbReference>
<keyword evidence="2" id="KW-0808">Transferase</keyword>
<dbReference type="Gene3D" id="3.40.50.300">
    <property type="entry name" value="P-loop containing nucleotide triphosphate hydrolases"/>
    <property type="match status" value="1"/>
</dbReference>
<dbReference type="EMBL" id="QFQB01000001">
    <property type="protein sequence ID" value="PZQ49076.1"/>
    <property type="molecule type" value="Genomic_DNA"/>
</dbReference>
<evidence type="ECO:0000259" key="8">
    <source>
        <dbReference type="Pfam" id="PF21694"/>
    </source>
</evidence>
<reference evidence="9 10" key="1">
    <citation type="submission" date="2017-08" db="EMBL/GenBank/DDBJ databases">
        <title>Infants hospitalized years apart are colonized by the same room-sourced microbial strains.</title>
        <authorList>
            <person name="Brooks B."/>
            <person name="Olm M.R."/>
            <person name="Firek B.A."/>
            <person name="Baker R."/>
            <person name="Thomas B.C."/>
            <person name="Morowitz M.J."/>
            <person name="Banfield J.F."/>
        </authorList>
    </citation>
    <scope>NUCLEOTIDE SEQUENCE [LARGE SCALE GENOMIC DNA]</scope>
    <source>
        <strain evidence="9">S2_005_002_R2_29</strain>
    </source>
</reference>
<dbReference type="NCBIfam" id="TIGR01128">
    <property type="entry name" value="holA"/>
    <property type="match status" value="1"/>
</dbReference>
<dbReference type="EC" id="2.7.7.7" evidence="1"/>